<dbReference type="AlphaFoldDB" id="A0AAV9PB74"/>
<dbReference type="GeneID" id="89926254"/>
<dbReference type="PANTHER" id="PTHR28630:SF3">
    <property type="entry name" value="PEROXIREDOXIN-LIKE 2C"/>
    <property type="match status" value="1"/>
</dbReference>
<dbReference type="InterPro" id="IPR032801">
    <property type="entry name" value="PXL2A/B/C"/>
</dbReference>
<dbReference type="EMBL" id="JAVRRT010000007">
    <property type="protein sequence ID" value="KAK5170323.1"/>
    <property type="molecule type" value="Genomic_DNA"/>
</dbReference>
<protein>
    <submittedName>
        <fullName evidence="2">Uncharacterized protein</fullName>
    </submittedName>
</protein>
<gene>
    <name evidence="2" type="ORF">LTR77_004910</name>
</gene>
<evidence type="ECO:0000313" key="2">
    <source>
        <dbReference type="EMBL" id="KAK5170323.1"/>
    </source>
</evidence>
<dbReference type="PANTHER" id="PTHR28630">
    <property type="match status" value="1"/>
</dbReference>
<dbReference type="Pfam" id="PF13911">
    <property type="entry name" value="AhpC-TSA_2"/>
    <property type="match status" value="1"/>
</dbReference>
<accession>A0AAV9PB74</accession>
<dbReference type="SUPFAM" id="SSF52833">
    <property type="entry name" value="Thioredoxin-like"/>
    <property type="match status" value="1"/>
</dbReference>
<keyword evidence="3" id="KW-1185">Reference proteome</keyword>
<feature type="region of interest" description="Disordered" evidence="1">
    <location>
        <begin position="1"/>
        <end position="42"/>
    </location>
</feature>
<comment type="caution">
    <text evidence="2">The sequence shown here is derived from an EMBL/GenBank/DDBJ whole genome shotgun (WGS) entry which is preliminary data.</text>
</comment>
<sequence>MATTRDVSPIGTSKFEKPFTPPSATTTPTTSPTDPTPQNLPFSRYHAAHASTASTTDTYSTAPTTATTILDEVLEKASWDADPTGMHARSRRDSALLEGHFVEEIHQQDGLEDGWSDTTRSNSDLASDALPDRATLAAVQEFPIFDADGRQTTFGSLFDPENVIHQRQLIVFVRYWYCPACTAYLESLTEGISSEDYYNIPIPTSITIIGCGQPDLINHYKQFTGCPFTMYADPTRTLFKRLGMGLSMNLGKRKPEYMAKGLLGASGDEFRILRKSLQEPEGLRKRDLLRGGHPMQVGGEFLFEGGAAVWCHRMKDYRGHSEIGVLRRLVGLDE</sequence>
<feature type="compositionally biased region" description="Low complexity" evidence="1">
    <location>
        <begin position="22"/>
        <end position="37"/>
    </location>
</feature>
<dbReference type="Gene3D" id="3.40.30.10">
    <property type="entry name" value="Glutaredoxin"/>
    <property type="match status" value="1"/>
</dbReference>
<dbReference type="InterPro" id="IPR036249">
    <property type="entry name" value="Thioredoxin-like_sf"/>
</dbReference>
<proteinExistence type="predicted"/>
<organism evidence="2 3">
    <name type="scientific">Saxophila tyrrhenica</name>
    <dbReference type="NCBI Taxonomy" id="1690608"/>
    <lineage>
        <taxon>Eukaryota</taxon>
        <taxon>Fungi</taxon>
        <taxon>Dikarya</taxon>
        <taxon>Ascomycota</taxon>
        <taxon>Pezizomycotina</taxon>
        <taxon>Dothideomycetes</taxon>
        <taxon>Dothideomycetidae</taxon>
        <taxon>Mycosphaerellales</taxon>
        <taxon>Extremaceae</taxon>
        <taxon>Saxophila</taxon>
    </lineage>
</organism>
<evidence type="ECO:0000256" key="1">
    <source>
        <dbReference type="SAM" id="MobiDB-lite"/>
    </source>
</evidence>
<evidence type="ECO:0000313" key="3">
    <source>
        <dbReference type="Proteomes" id="UP001337655"/>
    </source>
</evidence>
<name>A0AAV9PB74_9PEZI</name>
<reference evidence="2 3" key="1">
    <citation type="submission" date="2023-08" db="EMBL/GenBank/DDBJ databases">
        <title>Black Yeasts Isolated from many extreme environments.</title>
        <authorList>
            <person name="Coleine C."/>
            <person name="Stajich J.E."/>
            <person name="Selbmann L."/>
        </authorList>
    </citation>
    <scope>NUCLEOTIDE SEQUENCE [LARGE SCALE GENOMIC DNA]</scope>
    <source>
        <strain evidence="2 3">CCFEE 5935</strain>
    </source>
</reference>
<dbReference type="Proteomes" id="UP001337655">
    <property type="component" value="Unassembled WGS sequence"/>
</dbReference>
<dbReference type="RefSeq" id="XP_064659521.1">
    <property type="nucleotide sequence ID" value="XM_064802160.1"/>
</dbReference>